<dbReference type="PANTHER" id="PTHR12132:SF1">
    <property type="entry name" value="DNA REPAIR PROTEIN RAD52 HOMOLOG"/>
    <property type="match status" value="1"/>
</dbReference>
<gene>
    <name evidence="7" type="primary">rti1</name>
    <name evidence="7" type="ORF">SOMG_02274</name>
</gene>
<evidence type="ECO:0000256" key="4">
    <source>
        <dbReference type="ARBA" id="ARBA00023204"/>
    </source>
</evidence>
<feature type="compositionally biased region" description="Polar residues" evidence="6">
    <location>
        <begin position="198"/>
        <end position="224"/>
    </location>
</feature>
<name>A0AAE9WBJ8_9SCHI</name>
<feature type="compositionally biased region" description="Basic and acidic residues" evidence="6">
    <location>
        <begin position="230"/>
        <end position="239"/>
    </location>
</feature>
<dbReference type="Proteomes" id="UP001212411">
    <property type="component" value="Chromosome 1"/>
</dbReference>
<dbReference type="Pfam" id="PF04098">
    <property type="entry name" value="Rad52_Rad22"/>
    <property type="match status" value="1"/>
</dbReference>
<organism evidence="7 8">
    <name type="scientific">Schizosaccharomyces osmophilus</name>
    <dbReference type="NCBI Taxonomy" id="2545709"/>
    <lineage>
        <taxon>Eukaryota</taxon>
        <taxon>Fungi</taxon>
        <taxon>Dikarya</taxon>
        <taxon>Ascomycota</taxon>
        <taxon>Taphrinomycotina</taxon>
        <taxon>Schizosaccharomycetes</taxon>
        <taxon>Schizosaccharomycetales</taxon>
        <taxon>Schizosaccharomycetaceae</taxon>
        <taxon>Schizosaccharomyces</taxon>
    </lineage>
</organism>
<dbReference type="Gene3D" id="3.30.390.80">
    <property type="entry name" value="DNA repair protein Rad52/59/22"/>
    <property type="match status" value="1"/>
</dbReference>
<feature type="region of interest" description="Disordered" evidence="6">
    <location>
        <begin position="177"/>
        <end position="254"/>
    </location>
</feature>
<feature type="region of interest" description="Disordered" evidence="6">
    <location>
        <begin position="295"/>
        <end position="323"/>
    </location>
</feature>
<reference evidence="7 8" key="1">
    <citation type="journal article" date="2023" name="G3 (Bethesda)">
        <title>A high-quality reference genome for the fission yeast Schizosaccharomyces osmophilus.</title>
        <authorList>
            <person name="Jia G.S."/>
            <person name="Zhang W.C."/>
            <person name="Liang Y."/>
            <person name="Liu X.H."/>
            <person name="Rhind N."/>
            <person name="Pidoux A."/>
            <person name="Brysch-Herzberg M."/>
            <person name="Du L.L."/>
        </authorList>
    </citation>
    <scope>NUCLEOTIDE SEQUENCE [LARGE SCALE GENOMIC DNA]</scope>
    <source>
        <strain evidence="7 8">CBS 15793</strain>
    </source>
</reference>
<sequence>MEQQHGTNLNEIRNVKTPFNPLEHEEMSQLLRKQLGPEYISRRSGPGGSSVTYLEAWKAIELANEIFGFNGWSSSVQSIHVDYVDESKETKKYSIGLSVIVRVTLKDGAFHEDVGYGSIDNCRAKALAFEKCKKEGTTDGLKRALRNFGSSMGNCLYDKTYIQKISRMAAPKSEFNYSNLLQRNRPRRRTSSLRPLSENQRAANETKQPIKTEQISEGNSNHRLNNMKRGMKEVSESKGSDYSGLPNTRLSPEIAHSETDLYADEELDTFLMHNDRPLVPESPRVDDFEEMLDELEESDDPLPPQQVVDSSLSNASNKPDDNIPVQFMNARAALAGESLNKNHSFQVHTTATSIPKSSGIDHSRSMPTRRPFTHKI</sequence>
<comment type="function">
    <text evidence="5">Active in the repair of DNA damage and in mating-type switching. Probably involved in the repair of DNA double-strands breaks. Has a role in promoting S phase completion.</text>
</comment>
<dbReference type="InterPro" id="IPR042525">
    <property type="entry name" value="Rad52_Rad59_Rad22_sf"/>
</dbReference>
<evidence type="ECO:0000256" key="1">
    <source>
        <dbReference type="ARBA" id="ARBA00006638"/>
    </source>
</evidence>
<evidence type="ECO:0000256" key="6">
    <source>
        <dbReference type="SAM" id="MobiDB-lite"/>
    </source>
</evidence>
<comment type="similarity">
    <text evidence="1">Belongs to the RAD52 family.</text>
</comment>
<evidence type="ECO:0000256" key="5">
    <source>
        <dbReference type="ARBA" id="ARBA00057800"/>
    </source>
</evidence>
<feature type="compositionally biased region" description="Polar residues" evidence="6">
    <location>
        <begin position="307"/>
        <end position="317"/>
    </location>
</feature>
<dbReference type="RefSeq" id="XP_056036465.1">
    <property type="nucleotide sequence ID" value="XM_056181066.1"/>
</dbReference>
<proteinExistence type="inferred from homology"/>
<dbReference type="GeneID" id="80875755"/>
<evidence type="ECO:0000256" key="2">
    <source>
        <dbReference type="ARBA" id="ARBA00022763"/>
    </source>
</evidence>
<dbReference type="GO" id="GO:0006312">
    <property type="term" value="P:mitotic recombination"/>
    <property type="evidence" value="ECO:0007669"/>
    <property type="project" value="TreeGrafter"/>
</dbReference>
<dbReference type="GO" id="GO:0045002">
    <property type="term" value="P:double-strand break repair via single-strand annealing"/>
    <property type="evidence" value="ECO:0007669"/>
    <property type="project" value="InterPro"/>
</dbReference>
<accession>A0AAE9WBJ8</accession>
<protein>
    <submittedName>
        <fullName evidence="7">Rad22-like protein Rti1</fullName>
    </submittedName>
</protein>
<keyword evidence="3" id="KW-0233">DNA recombination</keyword>
<dbReference type="FunFam" id="3.30.390.80:FF:000001">
    <property type="entry name" value="DNA repair protein RAD52 homolog"/>
    <property type="match status" value="1"/>
</dbReference>
<evidence type="ECO:0000313" key="8">
    <source>
        <dbReference type="Proteomes" id="UP001212411"/>
    </source>
</evidence>
<dbReference type="SUPFAM" id="SSF54768">
    <property type="entry name" value="dsRNA-binding domain-like"/>
    <property type="match status" value="1"/>
</dbReference>
<dbReference type="EMBL" id="CP115611">
    <property type="protein sequence ID" value="WBW72222.1"/>
    <property type="molecule type" value="Genomic_DNA"/>
</dbReference>
<dbReference type="PANTHER" id="PTHR12132">
    <property type="entry name" value="DNA REPAIR AND RECOMBINATION PROTEIN RAD52, RAD59"/>
    <property type="match status" value="1"/>
</dbReference>
<dbReference type="InterPro" id="IPR004585">
    <property type="entry name" value="DNA_recomb/repair_Rad52"/>
</dbReference>
<evidence type="ECO:0000313" key="7">
    <source>
        <dbReference type="EMBL" id="WBW72222.1"/>
    </source>
</evidence>
<dbReference type="GO" id="GO:0003697">
    <property type="term" value="F:single-stranded DNA binding"/>
    <property type="evidence" value="ECO:0007669"/>
    <property type="project" value="UniProtKB-ARBA"/>
</dbReference>
<dbReference type="InterPro" id="IPR007232">
    <property type="entry name" value="Rad52_Rad59_Rad22"/>
</dbReference>
<dbReference type="AlphaFoldDB" id="A0AAE9WBJ8"/>
<keyword evidence="2" id="KW-0227">DNA damage</keyword>
<feature type="region of interest" description="Disordered" evidence="6">
    <location>
        <begin position="353"/>
        <end position="376"/>
    </location>
</feature>
<dbReference type="NCBIfam" id="TIGR00607">
    <property type="entry name" value="rad52"/>
    <property type="match status" value="1"/>
</dbReference>
<dbReference type="GO" id="GO:0000730">
    <property type="term" value="P:DNA recombinase assembly"/>
    <property type="evidence" value="ECO:0007669"/>
    <property type="project" value="InterPro"/>
</dbReference>
<dbReference type="GO" id="GO:0005634">
    <property type="term" value="C:nucleus"/>
    <property type="evidence" value="ECO:0007669"/>
    <property type="project" value="InterPro"/>
</dbReference>
<dbReference type="InterPro" id="IPR041247">
    <property type="entry name" value="Rad52_fam"/>
</dbReference>
<keyword evidence="8" id="KW-1185">Reference proteome</keyword>
<evidence type="ECO:0000256" key="3">
    <source>
        <dbReference type="ARBA" id="ARBA00023172"/>
    </source>
</evidence>
<keyword evidence="4" id="KW-0234">DNA repair</keyword>
<dbReference type="KEGG" id="som:SOMG_02274"/>